<evidence type="ECO:0000256" key="3">
    <source>
        <dbReference type="ARBA" id="ARBA00012347"/>
    </source>
</evidence>
<comment type="subcellular location">
    <subcellularLocation>
        <location evidence="2">Endomembrane system</location>
        <topology evidence="2">Multi-pass membrane protein</topology>
    </subcellularLocation>
</comment>
<evidence type="ECO:0000256" key="5">
    <source>
        <dbReference type="ARBA" id="ARBA00022692"/>
    </source>
</evidence>
<dbReference type="Pfam" id="PF02163">
    <property type="entry name" value="Peptidase_M50"/>
    <property type="match status" value="1"/>
</dbReference>
<evidence type="ECO:0000313" key="12">
    <source>
        <dbReference type="Proteomes" id="UP000694941"/>
    </source>
</evidence>
<reference evidence="13" key="1">
    <citation type="submission" date="2025-08" db="UniProtKB">
        <authorList>
            <consortium name="RefSeq"/>
        </authorList>
    </citation>
    <scope>IDENTIFICATION</scope>
    <source>
        <tissue evidence="13">Muscle</tissue>
    </source>
</reference>
<evidence type="ECO:0000256" key="10">
    <source>
        <dbReference type="SAM" id="Phobius"/>
    </source>
</evidence>
<feature type="transmembrane region" description="Helical" evidence="10">
    <location>
        <begin position="12"/>
        <end position="31"/>
    </location>
</feature>
<dbReference type="InterPro" id="IPR001193">
    <property type="entry name" value="MBTPS2"/>
</dbReference>
<dbReference type="InterPro" id="IPR008915">
    <property type="entry name" value="Peptidase_M50"/>
</dbReference>
<name>A0ABM1BW92_LIMPO</name>
<feature type="transmembrane region" description="Helical" evidence="10">
    <location>
        <begin position="72"/>
        <end position="94"/>
    </location>
</feature>
<evidence type="ECO:0000259" key="11">
    <source>
        <dbReference type="Pfam" id="PF02163"/>
    </source>
</evidence>
<dbReference type="RefSeq" id="XP_013789886.1">
    <property type="nucleotide sequence ID" value="XM_013934432.2"/>
</dbReference>
<feature type="transmembrane region" description="Helical" evidence="10">
    <location>
        <begin position="342"/>
        <end position="363"/>
    </location>
</feature>
<evidence type="ECO:0000256" key="6">
    <source>
        <dbReference type="ARBA" id="ARBA00022989"/>
    </source>
</evidence>
<comment type="catalytic activity">
    <reaction evidence="1">
        <text>Cleaves several transcription factors that are type-2 transmembrane proteins within membrane-spanning domains. Known substrates include sterol regulatory element-binding protein (SREBP) -1, SREBP-2 and forms of the transcriptional activator ATF6. SREBP-2 is cleaved at the site 477-DRSRILL-|-CVLTFLCLSFNPLTSLLQWGGA-505. The residues Asn-Pro, 11 residues distal to the site of cleavage in the membrane-spanning domain, are important for cleavage by S2P endopeptidase. Replacement of either of these residues does not prevent cleavage, but there is no cleavage if both of these residues are replaced.</text>
        <dbReference type="EC" id="3.4.24.85"/>
    </reaction>
</comment>
<keyword evidence="7 10" id="KW-0472">Membrane</keyword>
<proteinExistence type="predicted"/>
<dbReference type="Proteomes" id="UP000694941">
    <property type="component" value="Unplaced"/>
</dbReference>
<keyword evidence="6 10" id="KW-1133">Transmembrane helix</keyword>
<evidence type="ECO:0000256" key="7">
    <source>
        <dbReference type="ARBA" id="ARBA00023136"/>
    </source>
</evidence>
<evidence type="ECO:0000256" key="1">
    <source>
        <dbReference type="ARBA" id="ARBA00001350"/>
    </source>
</evidence>
<sequence length="365" mass="40129">MPGINLPLSDIMYYLMTLLVCSVIHEVGHALAAVRANVRIQGCGLFVFGIFPGAFVDLPTEHVSMLSAWQQLQVFCAGVWHNMILAGTAALLLMMNPYFGSLMYQHDAGVTVVSVDQNSGISGPTGLVVEDQVSAINGCPVRNEEMWRNCLVAVASKPPVGYCVGRNFLELENKQVLDWTVGSQDSNCCGNISESRLCFVEQVRKHYYCLPVRKMLTEFSGTCNSSSPCRNAELACLNPLLDNVTRLVSVNREGRDSVLFVGQPAEIFSAVGVSDWISKFYMVPSRVIHAYETFLKYIVSFSGALAILNLIPCFRLDGQWIAQAIIDVIVPVKSYRNIIGSLVVYSGTCILGSVVFLGLWSLYQQ</sequence>
<gene>
    <name evidence="13" type="primary">LOC106473752</name>
</gene>
<evidence type="ECO:0000256" key="2">
    <source>
        <dbReference type="ARBA" id="ARBA00004127"/>
    </source>
</evidence>
<keyword evidence="5 10" id="KW-0812">Transmembrane</keyword>
<dbReference type="PRINTS" id="PR01000">
    <property type="entry name" value="SREBPS2PTASE"/>
</dbReference>
<comment type="function">
    <text evidence="9">Zinc metalloprotease that mediates intramembrane proteolysis of proteins such as ATF6, ATF6B, SREBF1/SREBP1 and SREBF2/SREBP2. Catalyzes the second step in the proteolytic activation of the sterol regulatory element-binding proteins (SREBPs) SREBF1/SREBP1 and SREBF2/SREBP2: cleaves SREBPs within the first transmembrane segment, thereby releasing the N-terminal segment with a portion of the transmembrane segment attached. Mature N-terminal SREBP fragments shuttle to the nucleus and activate gene transcription. Also mediates the second step in the proteolytic activation of the cyclic AMP-dependent transcription factor ATF-6 (ATF6 and ATF6B). Involved in intramembrane proteolysis during bone formation. In astrocytes and osteoblasts, upon DNA damage and ER stress, mediates the second step of the regulated intramembrane proteolytic activation of the transcription factor CREB3L1, leading to the inhibition of cell-cycle progression.</text>
</comment>
<protein>
    <recommendedName>
        <fullName evidence="4">Membrane-bound transcription factor site-2 protease</fullName>
        <ecNumber evidence="3">3.4.24.85</ecNumber>
    </recommendedName>
    <alternativeName>
        <fullName evidence="8">Endopeptidase S2P</fullName>
    </alternativeName>
</protein>
<accession>A0ABM1BW92</accession>
<feature type="transmembrane region" description="Helical" evidence="10">
    <location>
        <begin position="43"/>
        <end position="60"/>
    </location>
</feature>
<dbReference type="PANTHER" id="PTHR13325:SF3">
    <property type="entry name" value="MEMBRANE-BOUND TRANSCRIPTION FACTOR SITE-2 PROTEASE"/>
    <property type="match status" value="1"/>
</dbReference>
<evidence type="ECO:0000256" key="8">
    <source>
        <dbReference type="ARBA" id="ARBA00032658"/>
    </source>
</evidence>
<organism evidence="12 13">
    <name type="scientific">Limulus polyphemus</name>
    <name type="common">Atlantic horseshoe crab</name>
    <dbReference type="NCBI Taxonomy" id="6850"/>
    <lineage>
        <taxon>Eukaryota</taxon>
        <taxon>Metazoa</taxon>
        <taxon>Ecdysozoa</taxon>
        <taxon>Arthropoda</taxon>
        <taxon>Chelicerata</taxon>
        <taxon>Merostomata</taxon>
        <taxon>Xiphosura</taxon>
        <taxon>Limulidae</taxon>
        <taxon>Limulus</taxon>
    </lineage>
</organism>
<feature type="domain" description="Peptidase M50" evidence="11">
    <location>
        <begin position="14"/>
        <end position="330"/>
    </location>
</feature>
<evidence type="ECO:0000256" key="4">
    <source>
        <dbReference type="ARBA" id="ARBA00014400"/>
    </source>
</evidence>
<evidence type="ECO:0000256" key="9">
    <source>
        <dbReference type="ARBA" id="ARBA00045828"/>
    </source>
</evidence>
<dbReference type="EC" id="3.4.24.85" evidence="3"/>
<keyword evidence="12" id="KW-1185">Reference proteome</keyword>
<dbReference type="PANTHER" id="PTHR13325">
    <property type="entry name" value="PROTEASE M50 MEMBRANE-BOUND TRANSCRIPTION FACTOR SITE 2 PROTEASE"/>
    <property type="match status" value="1"/>
</dbReference>
<dbReference type="GeneID" id="106473752"/>
<evidence type="ECO:0000313" key="13">
    <source>
        <dbReference type="RefSeq" id="XP_013789886.1"/>
    </source>
</evidence>